<name>A0ABU7PCS9_9ACTN</name>
<keyword evidence="2" id="KW-1185">Reference proteome</keyword>
<comment type="caution">
    <text evidence="1">The sequence shown here is derived from an EMBL/GenBank/DDBJ whole genome shotgun (WGS) entry which is preliminary data.</text>
</comment>
<dbReference type="RefSeq" id="WP_330796205.1">
    <property type="nucleotide sequence ID" value="NZ_JAZEWV010000012.1"/>
</dbReference>
<dbReference type="NCBIfam" id="TIGR01873">
    <property type="entry name" value="cas_CT1978"/>
    <property type="match status" value="1"/>
</dbReference>
<accession>A0ABU7PCS9</accession>
<dbReference type="Gene3D" id="3.30.70.240">
    <property type="match status" value="1"/>
</dbReference>
<dbReference type="CDD" id="cd09755">
    <property type="entry name" value="Cas2_I-E"/>
    <property type="match status" value="1"/>
</dbReference>
<evidence type="ECO:0000313" key="2">
    <source>
        <dbReference type="Proteomes" id="UP001344658"/>
    </source>
</evidence>
<evidence type="ECO:0000313" key="1">
    <source>
        <dbReference type="EMBL" id="MEE4543601.1"/>
    </source>
</evidence>
<proteinExistence type="predicted"/>
<sequence length="103" mass="11405">MPSMIVLSATAIPDHLRGALSRWLLEVTPELYVGSVSARVREELWTAIAATTAHGTAVLAHPADNEQGFTIRTAGNHRRNPLDFDGLTLVAFQREHRETAERF</sequence>
<dbReference type="InterPro" id="IPR010152">
    <property type="entry name" value="CRISPR-assoc_prot_Cas2_sub"/>
</dbReference>
<reference evidence="1 2" key="1">
    <citation type="submission" date="2023-12" db="EMBL/GenBank/DDBJ databases">
        <title>Streptomyces sp. V4-01.</title>
        <authorList>
            <person name="Somphong A."/>
            <person name="Phongsopitanun W."/>
        </authorList>
    </citation>
    <scope>NUCLEOTIDE SEQUENCE [LARGE SCALE GENOMIC DNA]</scope>
    <source>
        <strain evidence="1 2">V4-01</strain>
    </source>
</reference>
<protein>
    <submittedName>
        <fullName evidence="1">Type I-E CRISPR-associated endoribonuclease Cas2e</fullName>
    </submittedName>
</protein>
<dbReference type="Proteomes" id="UP001344658">
    <property type="component" value="Unassembled WGS sequence"/>
</dbReference>
<dbReference type="Pfam" id="PF09707">
    <property type="entry name" value="Cas_Cas2CT1978"/>
    <property type="match status" value="1"/>
</dbReference>
<dbReference type="EMBL" id="JAZEWV010000012">
    <property type="protein sequence ID" value="MEE4543601.1"/>
    <property type="molecule type" value="Genomic_DNA"/>
</dbReference>
<gene>
    <name evidence="1" type="primary">cas2e</name>
    <name evidence="1" type="ORF">V2S66_16675</name>
</gene>
<organism evidence="1 2">
    <name type="scientific">Actinacidiphila polyblastidii</name>
    <dbReference type="NCBI Taxonomy" id="3110430"/>
    <lineage>
        <taxon>Bacteria</taxon>
        <taxon>Bacillati</taxon>
        <taxon>Actinomycetota</taxon>
        <taxon>Actinomycetes</taxon>
        <taxon>Kitasatosporales</taxon>
        <taxon>Streptomycetaceae</taxon>
        <taxon>Actinacidiphila</taxon>
    </lineage>
</organism>